<evidence type="ECO:0000259" key="6">
    <source>
        <dbReference type="PROSITE" id="PS50043"/>
    </source>
</evidence>
<dbReference type="SUPFAM" id="SSF52172">
    <property type="entry name" value="CheY-like"/>
    <property type="match status" value="1"/>
</dbReference>
<name>A0ABQ3YEI6_9ACTN</name>
<dbReference type="InterPro" id="IPR039420">
    <property type="entry name" value="WalR-like"/>
</dbReference>
<feature type="modified residue" description="4-aspartylphosphate" evidence="5">
    <location>
        <position position="54"/>
    </location>
</feature>
<evidence type="ECO:0000256" key="5">
    <source>
        <dbReference type="PROSITE-ProRule" id="PRU00169"/>
    </source>
</evidence>
<evidence type="ECO:0000256" key="2">
    <source>
        <dbReference type="ARBA" id="ARBA00023015"/>
    </source>
</evidence>
<dbReference type="PROSITE" id="PS50110">
    <property type="entry name" value="RESPONSE_REGULATORY"/>
    <property type="match status" value="1"/>
</dbReference>
<dbReference type="InterPro" id="IPR016032">
    <property type="entry name" value="Sig_transdc_resp-reg_C-effctor"/>
</dbReference>
<evidence type="ECO:0000256" key="1">
    <source>
        <dbReference type="ARBA" id="ARBA00022553"/>
    </source>
</evidence>
<dbReference type="InterPro" id="IPR000792">
    <property type="entry name" value="Tscrpt_reg_LuxR_C"/>
</dbReference>
<dbReference type="Pfam" id="PF00196">
    <property type="entry name" value="GerE"/>
    <property type="match status" value="1"/>
</dbReference>
<dbReference type="GO" id="GO:0003677">
    <property type="term" value="F:DNA binding"/>
    <property type="evidence" value="ECO:0007669"/>
    <property type="project" value="UniProtKB-KW"/>
</dbReference>
<dbReference type="Proteomes" id="UP000609879">
    <property type="component" value="Unassembled WGS sequence"/>
</dbReference>
<evidence type="ECO:0000313" key="8">
    <source>
        <dbReference type="EMBL" id="GID78404.1"/>
    </source>
</evidence>
<evidence type="ECO:0000313" key="9">
    <source>
        <dbReference type="Proteomes" id="UP000609879"/>
    </source>
</evidence>
<keyword evidence="2" id="KW-0805">Transcription regulation</keyword>
<keyword evidence="9" id="KW-1185">Reference proteome</keyword>
<dbReference type="EMBL" id="BOMI01000146">
    <property type="protein sequence ID" value="GID78404.1"/>
    <property type="molecule type" value="Genomic_DNA"/>
</dbReference>
<dbReference type="PRINTS" id="PR00038">
    <property type="entry name" value="HTHLUXR"/>
</dbReference>
<evidence type="ECO:0000256" key="3">
    <source>
        <dbReference type="ARBA" id="ARBA00023125"/>
    </source>
</evidence>
<keyword evidence="1 5" id="KW-0597">Phosphoprotein</keyword>
<dbReference type="PROSITE" id="PS50043">
    <property type="entry name" value="HTH_LUXR_2"/>
    <property type="match status" value="1"/>
</dbReference>
<proteinExistence type="predicted"/>
<sequence length="218" mass="23565">MIRVVLADDQELVRAGLRSLIENDPGITVVAEAGDGVRALEEVRRHRPDVVLMDIRMPGGDGIDATARIAADERLTGVRVLILTTFDEPAEIDEAIRAGAAGYLLKDTTSEDLRRAVRAVAAGGAMVSPSIAAHLMRRVAERGPERPRDPRLDDLTDRERQILARVGLGETNQEIGAALFLSPATARTYVSRLLAKLQARDRTQLAVIAHRAGLTPDG</sequence>
<dbReference type="PANTHER" id="PTHR43214:SF24">
    <property type="entry name" value="TRANSCRIPTIONAL REGULATORY PROTEIN NARL-RELATED"/>
    <property type="match status" value="1"/>
</dbReference>
<dbReference type="SMART" id="SM00421">
    <property type="entry name" value="HTH_LUXR"/>
    <property type="match status" value="1"/>
</dbReference>
<keyword evidence="4" id="KW-0804">Transcription</keyword>
<protein>
    <submittedName>
        <fullName evidence="8">DNA-binding response regulator</fullName>
    </submittedName>
</protein>
<keyword evidence="3 8" id="KW-0238">DNA-binding</keyword>
<dbReference type="PANTHER" id="PTHR43214">
    <property type="entry name" value="TWO-COMPONENT RESPONSE REGULATOR"/>
    <property type="match status" value="1"/>
</dbReference>
<reference evidence="8 9" key="1">
    <citation type="submission" date="2021-01" db="EMBL/GenBank/DDBJ databases">
        <title>Whole genome shotgun sequence of Actinoplanes deccanensis NBRC 13994.</title>
        <authorList>
            <person name="Komaki H."/>
            <person name="Tamura T."/>
        </authorList>
    </citation>
    <scope>NUCLEOTIDE SEQUENCE [LARGE SCALE GENOMIC DNA]</scope>
    <source>
        <strain evidence="8 9">NBRC 13994</strain>
    </source>
</reference>
<dbReference type="Gene3D" id="3.40.50.2300">
    <property type="match status" value="1"/>
</dbReference>
<dbReference type="CDD" id="cd17535">
    <property type="entry name" value="REC_NarL-like"/>
    <property type="match status" value="1"/>
</dbReference>
<gene>
    <name evidence="8" type="ORF">Ade02nite_70450</name>
</gene>
<dbReference type="CDD" id="cd06170">
    <property type="entry name" value="LuxR_C_like"/>
    <property type="match status" value="1"/>
</dbReference>
<dbReference type="Pfam" id="PF00072">
    <property type="entry name" value="Response_reg"/>
    <property type="match status" value="1"/>
</dbReference>
<feature type="domain" description="Response regulatory" evidence="7">
    <location>
        <begin position="3"/>
        <end position="121"/>
    </location>
</feature>
<organism evidence="8 9">
    <name type="scientific">Paractinoplanes deccanensis</name>
    <dbReference type="NCBI Taxonomy" id="113561"/>
    <lineage>
        <taxon>Bacteria</taxon>
        <taxon>Bacillati</taxon>
        <taxon>Actinomycetota</taxon>
        <taxon>Actinomycetes</taxon>
        <taxon>Micromonosporales</taxon>
        <taxon>Micromonosporaceae</taxon>
        <taxon>Paractinoplanes</taxon>
    </lineage>
</organism>
<dbReference type="SUPFAM" id="SSF46894">
    <property type="entry name" value="C-terminal effector domain of the bipartite response regulators"/>
    <property type="match status" value="1"/>
</dbReference>
<dbReference type="InterPro" id="IPR001789">
    <property type="entry name" value="Sig_transdc_resp-reg_receiver"/>
</dbReference>
<dbReference type="InterPro" id="IPR011006">
    <property type="entry name" value="CheY-like_superfamily"/>
</dbReference>
<evidence type="ECO:0000259" key="7">
    <source>
        <dbReference type="PROSITE" id="PS50110"/>
    </source>
</evidence>
<comment type="caution">
    <text evidence="8">The sequence shown here is derived from an EMBL/GenBank/DDBJ whole genome shotgun (WGS) entry which is preliminary data.</text>
</comment>
<dbReference type="RefSeq" id="WP_203773293.1">
    <property type="nucleotide sequence ID" value="NZ_BAAABO010000038.1"/>
</dbReference>
<accession>A0ABQ3YEI6</accession>
<dbReference type="SMART" id="SM00448">
    <property type="entry name" value="REC"/>
    <property type="match status" value="1"/>
</dbReference>
<dbReference type="InterPro" id="IPR058245">
    <property type="entry name" value="NreC/VraR/RcsB-like_REC"/>
</dbReference>
<evidence type="ECO:0000256" key="4">
    <source>
        <dbReference type="ARBA" id="ARBA00023163"/>
    </source>
</evidence>
<feature type="domain" description="HTH luxR-type" evidence="6">
    <location>
        <begin position="148"/>
        <end position="213"/>
    </location>
</feature>